<reference evidence="2 3" key="1">
    <citation type="journal article" date="2015" name="Sci. Rep.">
        <title>Chromosome-level genome map provides insights into diverse defense mechanisms in the medicinal fungus Ganoderma sinense.</title>
        <authorList>
            <person name="Zhu Y."/>
            <person name="Xu J."/>
            <person name="Sun C."/>
            <person name="Zhou S."/>
            <person name="Xu H."/>
            <person name="Nelson D.R."/>
            <person name="Qian J."/>
            <person name="Song J."/>
            <person name="Luo H."/>
            <person name="Xiang L."/>
            <person name="Li Y."/>
            <person name="Xu Z."/>
            <person name="Ji A."/>
            <person name="Wang L."/>
            <person name="Lu S."/>
            <person name="Hayward A."/>
            <person name="Sun W."/>
            <person name="Li X."/>
            <person name="Schwartz D.C."/>
            <person name="Wang Y."/>
            <person name="Chen S."/>
        </authorList>
    </citation>
    <scope>NUCLEOTIDE SEQUENCE [LARGE SCALE GENOMIC DNA]</scope>
    <source>
        <strain evidence="2 3">ZZ0214-1</strain>
    </source>
</reference>
<feature type="compositionally biased region" description="Low complexity" evidence="1">
    <location>
        <begin position="351"/>
        <end position="372"/>
    </location>
</feature>
<keyword evidence="3" id="KW-1185">Reference proteome</keyword>
<proteinExistence type="predicted"/>
<feature type="compositionally biased region" description="Low complexity" evidence="1">
    <location>
        <begin position="122"/>
        <end position="133"/>
    </location>
</feature>
<feature type="region of interest" description="Disordered" evidence="1">
    <location>
        <begin position="253"/>
        <end position="285"/>
    </location>
</feature>
<organism evidence="2 3">
    <name type="scientific">Ganoderma sinense ZZ0214-1</name>
    <dbReference type="NCBI Taxonomy" id="1077348"/>
    <lineage>
        <taxon>Eukaryota</taxon>
        <taxon>Fungi</taxon>
        <taxon>Dikarya</taxon>
        <taxon>Basidiomycota</taxon>
        <taxon>Agaricomycotina</taxon>
        <taxon>Agaricomycetes</taxon>
        <taxon>Polyporales</taxon>
        <taxon>Polyporaceae</taxon>
        <taxon>Ganoderma</taxon>
    </lineage>
</organism>
<name>A0A2G8SGY7_9APHY</name>
<evidence type="ECO:0000256" key="1">
    <source>
        <dbReference type="SAM" id="MobiDB-lite"/>
    </source>
</evidence>
<comment type="caution">
    <text evidence="2">The sequence shown here is derived from an EMBL/GenBank/DDBJ whole genome shotgun (WGS) entry which is preliminary data.</text>
</comment>
<feature type="region of interest" description="Disordered" evidence="1">
    <location>
        <begin position="299"/>
        <end position="372"/>
    </location>
</feature>
<dbReference type="PRINTS" id="PR01217">
    <property type="entry name" value="PRICHEXTENSN"/>
</dbReference>
<evidence type="ECO:0000313" key="3">
    <source>
        <dbReference type="Proteomes" id="UP000230002"/>
    </source>
</evidence>
<dbReference type="Proteomes" id="UP000230002">
    <property type="component" value="Unassembled WGS sequence"/>
</dbReference>
<sequence>MAPPEVHEFEPSESSPKRCVICGRGEGSPYHQRFCRGCQEYHPDGEHNPNAKPFCNRCGTAHLWGQHIPFDPLPPMPLPVSPPIQPRPPTFDLAFKQPTPIPDTSRTVNTPPPSRQPAEGVPTTPSSHPSSSLTTFGFLGKSWGLPRTFASTATQTPLPSLPPRINDLKRKLDEVSYDYEEVVVVCKSIAALPRRAMPSLPPAQCHTPLPPPPIPYATRPTPPLAAPTPLSITHVEPHCFDAVLKRSDNVRDASPISTCSISATGTTSTLVPTPSPSPPKSSPQDFTRVLARVHSLRREASVLATPSPPKLRASNPAPRRRAARDGKPKGVGQDVKATVTPPAPSNPDQPSRPFSFSFSQSSLSIKVSVEPE</sequence>
<dbReference type="AlphaFoldDB" id="A0A2G8SGY7"/>
<protein>
    <submittedName>
        <fullName evidence="2">Uncharacterized protein</fullName>
    </submittedName>
</protein>
<dbReference type="EMBL" id="AYKW01000008">
    <property type="protein sequence ID" value="PIL33023.1"/>
    <property type="molecule type" value="Genomic_DNA"/>
</dbReference>
<feature type="region of interest" description="Disordered" evidence="1">
    <location>
        <begin position="96"/>
        <end position="133"/>
    </location>
</feature>
<evidence type="ECO:0000313" key="2">
    <source>
        <dbReference type="EMBL" id="PIL33023.1"/>
    </source>
</evidence>
<gene>
    <name evidence="2" type="ORF">GSI_04472</name>
</gene>
<accession>A0A2G8SGY7</accession>
<feature type="compositionally biased region" description="Low complexity" evidence="1">
    <location>
        <begin position="262"/>
        <end position="272"/>
    </location>
</feature>